<evidence type="ECO:0000313" key="1">
    <source>
        <dbReference type="EMBL" id="RMN11822.1"/>
    </source>
</evidence>
<name>A0A3M3JLZ6_9PSED</name>
<organism evidence="1 2">
    <name type="scientific">Pseudomonas syringae pv. coriandricola</name>
    <dbReference type="NCBI Taxonomy" id="264453"/>
    <lineage>
        <taxon>Bacteria</taxon>
        <taxon>Pseudomonadati</taxon>
        <taxon>Pseudomonadota</taxon>
        <taxon>Gammaproteobacteria</taxon>
        <taxon>Pseudomonadales</taxon>
        <taxon>Pseudomonadaceae</taxon>
        <taxon>Pseudomonas</taxon>
    </lineage>
</organism>
<reference evidence="1 2" key="1">
    <citation type="submission" date="2018-08" db="EMBL/GenBank/DDBJ databases">
        <title>Recombination of ecologically and evolutionarily significant loci maintains genetic cohesion in the Pseudomonas syringae species complex.</title>
        <authorList>
            <person name="Dillon M."/>
            <person name="Thakur S."/>
            <person name="Almeida R.N.D."/>
            <person name="Weir B.S."/>
            <person name="Guttman D.S."/>
        </authorList>
    </citation>
    <scope>NUCLEOTIDE SEQUENCE [LARGE SCALE GENOMIC DNA]</scope>
    <source>
        <strain evidence="1 2">ICMP 12341</strain>
    </source>
</reference>
<gene>
    <name evidence="1" type="ORF">ALQ65_200120</name>
</gene>
<comment type="caution">
    <text evidence="1">The sequence shown here is derived from an EMBL/GenBank/DDBJ whole genome shotgun (WGS) entry which is preliminary data.</text>
</comment>
<dbReference type="AlphaFoldDB" id="A0A3M3JLZ6"/>
<protein>
    <submittedName>
        <fullName evidence="1">Uncharacterized protein</fullName>
    </submittedName>
</protein>
<evidence type="ECO:0000313" key="2">
    <source>
        <dbReference type="Proteomes" id="UP000271468"/>
    </source>
</evidence>
<sequence>MRLVDFEVDILRLRHEGLSYDAIALWIATHKKTVVSVGAIRGGIKKAELKNAVEKYITALHRGK</sequence>
<dbReference type="Proteomes" id="UP000271468">
    <property type="component" value="Unassembled WGS sequence"/>
</dbReference>
<accession>A0A3M3JLZ6</accession>
<dbReference type="EMBL" id="RBOV01000173">
    <property type="protein sequence ID" value="RMN11822.1"/>
    <property type="molecule type" value="Genomic_DNA"/>
</dbReference>
<proteinExistence type="predicted"/>